<dbReference type="Proteomes" id="UP000095286">
    <property type="component" value="Unplaced"/>
</dbReference>
<sequence>MSNKVLNALIKFARTQRSDNGLHLIATDLLWSAWKEPKPLFHNEQERDQARQLLEESLSNMDMTFYEIQAHLNSDKAEEGLCFRSGLQFLFDEFRTDSSGVYDKTFAPFLDSESIKECEESIQAYQDFPDETADIQKPMTKEQKAHIPSDHSWWFSNTSS</sequence>
<proteinExistence type="predicted"/>
<protein>
    <submittedName>
        <fullName evidence="2">DUF4240 domain-containing protein</fullName>
    </submittedName>
</protein>
<name>A0AC35TS40_9BILA</name>
<accession>A0AC35TS40</accession>
<organism evidence="1 2">
    <name type="scientific">Rhabditophanes sp. KR3021</name>
    <dbReference type="NCBI Taxonomy" id="114890"/>
    <lineage>
        <taxon>Eukaryota</taxon>
        <taxon>Metazoa</taxon>
        <taxon>Ecdysozoa</taxon>
        <taxon>Nematoda</taxon>
        <taxon>Chromadorea</taxon>
        <taxon>Rhabditida</taxon>
        <taxon>Tylenchina</taxon>
        <taxon>Panagrolaimomorpha</taxon>
        <taxon>Strongyloidoidea</taxon>
        <taxon>Alloionematidae</taxon>
        <taxon>Rhabditophanes</taxon>
    </lineage>
</organism>
<evidence type="ECO:0000313" key="1">
    <source>
        <dbReference type="Proteomes" id="UP000095286"/>
    </source>
</evidence>
<evidence type="ECO:0000313" key="2">
    <source>
        <dbReference type="WBParaSite" id="RSKR_0000360800.1"/>
    </source>
</evidence>
<dbReference type="WBParaSite" id="RSKR_0000360800.1">
    <property type="protein sequence ID" value="RSKR_0000360800.1"/>
    <property type="gene ID" value="RSKR_0000360800"/>
</dbReference>
<reference evidence="2" key="1">
    <citation type="submission" date="2016-11" db="UniProtKB">
        <authorList>
            <consortium name="WormBaseParasite"/>
        </authorList>
    </citation>
    <scope>IDENTIFICATION</scope>
    <source>
        <strain evidence="2">KR3021</strain>
    </source>
</reference>